<dbReference type="RefSeq" id="WP_008839186.1">
    <property type="nucleotide sequence ID" value="NZ_AHAM01000250.1"/>
</dbReference>
<gene>
    <name evidence="2" type="ORF">MAXJ12_28078</name>
</gene>
<evidence type="ECO:0000259" key="1">
    <source>
        <dbReference type="Pfam" id="PF06863"/>
    </source>
</evidence>
<protein>
    <recommendedName>
        <fullName evidence="1">DUF1254 domain-containing protein</fullName>
    </recommendedName>
</protein>
<feature type="domain" description="DUF1254" evidence="1">
    <location>
        <begin position="13"/>
        <end position="110"/>
    </location>
</feature>
<keyword evidence="3" id="KW-1185">Reference proteome</keyword>
<dbReference type="AlphaFoldDB" id="H0HZI2"/>
<dbReference type="Gene3D" id="2.60.40.1610">
    <property type="entry name" value="Domain of unknown function DUF1254"/>
    <property type="match status" value="1"/>
</dbReference>
<evidence type="ECO:0000313" key="2">
    <source>
        <dbReference type="EMBL" id="EHK53894.1"/>
    </source>
</evidence>
<dbReference type="PATRIC" id="fig|1107882.3.peg.5434"/>
<evidence type="ECO:0000313" key="3">
    <source>
        <dbReference type="Proteomes" id="UP000003250"/>
    </source>
</evidence>
<dbReference type="InterPro" id="IPR037050">
    <property type="entry name" value="DUF1254_sf"/>
</dbReference>
<dbReference type="InterPro" id="IPR010679">
    <property type="entry name" value="DUF1254"/>
</dbReference>
<dbReference type="PANTHER" id="PTHR36509:SF3">
    <property type="entry name" value="SIGNAL PEPTIDE PROTEIN"/>
    <property type="match status" value="1"/>
</dbReference>
<organism evidence="2 3">
    <name type="scientific">Mesorhizobium alhagi CCNWXJ12-2</name>
    <dbReference type="NCBI Taxonomy" id="1107882"/>
    <lineage>
        <taxon>Bacteria</taxon>
        <taxon>Pseudomonadati</taxon>
        <taxon>Pseudomonadota</taxon>
        <taxon>Alphaproteobacteria</taxon>
        <taxon>Hyphomicrobiales</taxon>
        <taxon>Phyllobacteriaceae</taxon>
        <taxon>Allomesorhizobium</taxon>
    </lineage>
</organism>
<dbReference type="EMBL" id="AHAM01000250">
    <property type="protein sequence ID" value="EHK53894.1"/>
    <property type="molecule type" value="Genomic_DNA"/>
</dbReference>
<sequence length="167" mass="18207">MDTRLGKLNLFNGLDTKSGPLVIEIPPNVLGMIDNHWFEYVGDVGNAGPDKGKGGEYLLLPPGYDGEIPEGYFVLRTSTYGNLFFWRGFLENGSTATAVENTRKFAKVYPLSEADNPPPMKIIKVSGKELNTIHANDFLRGSDDIVQYEPAGSYHAEVLGQLAAVGV</sequence>
<dbReference type="PANTHER" id="PTHR36509">
    <property type="entry name" value="BLL3101 PROTEIN"/>
    <property type="match status" value="1"/>
</dbReference>
<proteinExistence type="predicted"/>
<dbReference type="Proteomes" id="UP000003250">
    <property type="component" value="Unassembled WGS sequence"/>
</dbReference>
<reference evidence="2 3" key="1">
    <citation type="journal article" date="2012" name="J. Bacteriol.">
        <title>Draft Genome Sequence of Mesorhizobium alhagi CCNWXJ12-2T, a Novel Salt-Resistant Species Isolated from the Desert of Northwestern China.</title>
        <authorList>
            <person name="Zhou M."/>
            <person name="Chen W."/>
            <person name="Chen H."/>
            <person name="Wei G."/>
        </authorList>
    </citation>
    <scope>NUCLEOTIDE SEQUENCE [LARGE SCALE GENOMIC DNA]</scope>
    <source>
        <strain evidence="2 3">CCNWXJ12-2</strain>
    </source>
</reference>
<dbReference type="SUPFAM" id="SSF160935">
    <property type="entry name" value="VPA0735-like"/>
    <property type="match status" value="1"/>
</dbReference>
<dbReference type="Pfam" id="PF06863">
    <property type="entry name" value="DUF1254"/>
    <property type="match status" value="1"/>
</dbReference>
<accession>H0HZI2</accession>
<name>H0HZI2_9HYPH</name>